<sequence>MTNVNLTRPGQVNQAGDSRALLLKLFTGEVYEAFRNNLLAKSLVQSRTLRNGKEAQFIHTGKMTAGFHTPGSPILGNGTGTNGAPPQAETTITVDQLLISSAFLYELDEVLAHYDLRGPISRQIGQALAEHYDRRVLRVLDQASAASAPVTGEPGGFQVKLGANNEYNAQALVDGFFEAAAVLDERSAPRDGRCAVLSPRQYYSLISSVDTNILNRDIGNTQGNLNSGEGLYEIAGIKIYKSNNLPFLGKYGTSTGPAIENTDTNNEKNSYGDTADFANSCGLIFHRDAAAVVETIGPSVETTSGDVSVMYQGDLIVGKVAMGAGPVRVSVAGAFRNIA</sequence>
<dbReference type="RefSeq" id="YP_009103142.1">
    <property type="nucleotide sequence ID" value="NC_025455.1"/>
</dbReference>
<dbReference type="KEGG" id="vg:22112060"/>
<feature type="domain" description="Capsid Gp10A/Gp10B-like" evidence="1">
    <location>
        <begin position="57"/>
        <end position="334"/>
    </location>
</feature>
<evidence type="ECO:0000259" key="1">
    <source>
        <dbReference type="Pfam" id="PF21703"/>
    </source>
</evidence>
<keyword evidence="3" id="KW-1185">Reference proteome</keyword>
<dbReference type="OrthoDB" id="4979at10239"/>
<dbReference type="InterPro" id="IPR049301">
    <property type="entry name" value="Capsid_Gp10A/Gp10B-like_dom"/>
</dbReference>
<name>A0A096VL01_9CAUD</name>
<gene>
    <name evidence="2" type="ORF">S-CBP2_0034</name>
</gene>
<dbReference type="GeneID" id="22112060"/>
<dbReference type="Proteomes" id="UP000030041">
    <property type="component" value="Segment"/>
</dbReference>
<reference evidence="2 3" key="2">
    <citation type="journal article" date="2015" name="PLoS ONE">
        <title>Comparative Genomic and Phylogenomic Analyses Reveal a Conserved Core Genome Shared by Estuarine and Oceanic Cyanopodoviruses.</title>
        <authorList>
            <person name="Huang S."/>
            <person name="Zhang S."/>
            <person name="Jiao N."/>
            <person name="Chen F."/>
        </authorList>
    </citation>
    <scope>NUCLEOTIDE SEQUENCE [LARGE SCALE GENOMIC DNA]</scope>
</reference>
<organism evidence="2 3">
    <name type="scientific">Synechococcus phage S-CBP2</name>
    <dbReference type="NCBI Taxonomy" id="756277"/>
    <lineage>
        <taxon>Viruses</taxon>
        <taxon>Duplodnaviria</taxon>
        <taxon>Heunggongvirae</taxon>
        <taxon>Uroviricota</taxon>
        <taxon>Caudoviricetes</taxon>
        <taxon>Autographivirales</taxon>
        <taxon>Kembevirus</taxon>
        <taxon>Kembevirus SCBP2</taxon>
    </lineage>
</organism>
<dbReference type="EMBL" id="KC310806">
    <property type="protein sequence ID" value="AGK86740.1"/>
    <property type="molecule type" value="Genomic_DNA"/>
</dbReference>
<accession>A0A096VL01</accession>
<reference evidence="3" key="1">
    <citation type="submission" date="2012-12" db="EMBL/GenBank/DDBJ databases">
        <title>Genomics of marine cyanopodoviruses.</title>
        <authorList>
            <person name="Huang S."/>
            <person name="Chen F."/>
        </authorList>
    </citation>
    <scope>NUCLEOTIDE SEQUENCE [LARGE SCALE GENOMIC DNA]</scope>
</reference>
<proteinExistence type="predicted"/>
<dbReference type="Pfam" id="PF21703">
    <property type="entry name" value="Gp10A-like"/>
    <property type="match status" value="1"/>
</dbReference>
<evidence type="ECO:0000313" key="3">
    <source>
        <dbReference type="Proteomes" id="UP000030041"/>
    </source>
</evidence>
<evidence type="ECO:0000313" key="2">
    <source>
        <dbReference type="EMBL" id="AGK86740.1"/>
    </source>
</evidence>
<protein>
    <submittedName>
        <fullName evidence="2">Major capsid protein</fullName>
    </submittedName>
</protein>